<gene>
    <name evidence="2" type="ORF">FHS34_002369</name>
</gene>
<reference evidence="2 3" key="1">
    <citation type="submission" date="2020-08" db="EMBL/GenBank/DDBJ databases">
        <title>Genomic Encyclopedia of Type Strains, Phase III (KMG-III): the genomes of soil and plant-associated and newly described type strains.</title>
        <authorList>
            <person name="Whitman W."/>
        </authorList>
    </citation>
    <scope>NUCLEOTIDE SEQUENCE [LARGE SCALE GENOMIC DNA]</scope>
    <source>
        <strain evidence="2 3">CECT 3313</strain>
    </source>
</reference>
<accession>A0A7W9UPZ2</accession>
<name>A0A7W9UPZ2_9ACTN</name>
<evidence type="ECO:0000313" key="3">
    <source>
        <dbReference type="Proteomes" id="UP000585836"/>
    </source>
</evidence>
<dbReference type="AlphaFoldDB" id="A0A7W9UPZ2"/>
<dbReference type="EMBL" id="JACHJK010000003">
    <property type="protein sequence ID" value="MBB5926913.1"/>
    <property type="molecule type" value="Genomic_DNA"/>
</dbReference>
<evidence type="ECO:0000313" key="2">
    <source>
        <dbReference type="EMBL" id="MBB5926913.1"/>
    </source>
</evidence>
<dbReference type="Proteomes" id="UP000585836">
    <property type="component" value="Unassembled WGS sequence"/>
</dbReference>
<protein>
    <submittedName>
        <fullName evidence="2">Uncharacterized protein</fullName>
    </submittedName>
</protein>
<keyword evidence="3" id="KW-1185">Reference proteome</keyword>
<proteinExistence type="predicted"/>
<sequence>MNTSRHSSWMARGAGPETVKTAQPPAGTARTAVPSGAAADGITPW</sequence>
<organism evidence="2 3">
    <name type="scientific">Streptomyces echinatus</name>
    <dbReference type="NCBI Taxonomy" id="67293"/>
    <lineage>
        <taxon>Bacteria</taxon>
        <taxon>Bacillati</taxon>
        <taxon>Actinomycetota</taxon>
        <taxon>Actinomycetes</taxon>
        <taxon>Kitasatosporales</taxon>
        <taxon>Streptomycetaceae</taxon>
        <taxon>Streptomyces</taxon>
    </lineage>
</organism>
<comment type="caution">
    <text evidence="2">The sequence shown here is derived from an EMBL/GenBank/DDBJ whole genome shotgun (WGS) entry which is preliminary data.</text>
</comment>
<feature type="region of interest" description="Disordered" evidence="1">
    <location>
        <begin position="1"/>
        <end position="45"/>
    </location>
</feature>
<evidence type="ECO:0000256" key="1">
    <source>
        <dbReference type="SAM" id="MobiDB-lite"/>
    </source>
</evidence>